<dbReference type="InterPro" id="IPR050789">
    <property type="entry name" value="Diverse_Enzym_Activities"/>
</dbReference>
<keyword evidence="2" id="KW-0732">Signal</keyword>
<evidence type="ECO:0000259" key="3">
    <source>
        <dbReference type="Pfam" id="PF00144"/>
    </source>
</evidence>
<name>A0A6V7BHM0_9XANT</name>
<organism evidence="4">
    <name type="scientific">Xanthomonas hortorum pv. pelargonii</name>
    <dbReference type="NCBI Taxonomy" id="453602"/>
    <lineage>
        <taxon>Bacteria</taxon>
        <taxon>Pseudomonadati</taxon>
        <taxon>Pseudomonadota</taxon>
        <taxon>Gammaproteobacteria</taxon>
        <taxon>Lysobacterales</taxon>
        <taxon>Lysobacteraceae</taxon>
        <taxon>Xanthomonas</taxon>
    </lineage>
</organism>
<dbReference type="EMBL" id="LR828261">
    <property type="protein sequence ID" value="CAD0301605.1"/>
    <property type="molecule type" value="Genomic_DNA"/>
</dbReference>
<feature type="region of interest" description="Disordered" evidence="1">
    <location>
        <begin position="39"/>
        <end position="64"/>
    </location>
</feature>
<protein>
    <recommendedName>
        <fullName evidence="3">Beta-lactamase-related domain-containing protein</fullName>
    </recommendedName>
</protein>
<gene>
    <name evidence="4" type="ORF">CFBP2533_02920</name>
</gene>
<evidence type="ECO:0000313" key="4">
    <source>
        <dbReference type="EMBL" id="CAD0301611.1"/>
    </source>
</evidence>
<reference evidence="4" key="1">
    <citation type="submission" date="2020-07" db="EMBL/GenBank/DDBJ databases">
        <authorList>
            <person name="Pothier F. J."/>
        </authorList>
    </citation>
    <scope>NUCLEOTIDE SEQUENCE</scope>
    <source>
        <strain evidence="4">CFBP 2533</strain>
    </source>
</reference>
<dbReference type="InterPro" id="IPR001466">
    <property type="entry name" value="Beta-lactam-related"/>
</dbReference>
<dbReference type="PANTHER" id="PTHR43283">
    <property type="entry name" value="BETA-LACTAMASE-RELATED"/>
    <property type="match status" value="1"/>
</dbReference>
<dbReference type="Pfam" id="PF00144">
    <property type="entry name" value="Beta-lactamase"/>
    <property type="match status" value="1"/>
</dbReference>
<dbReference type="AlphaFoldDB" id="A0A6V7BHM0"/>
<feature type="chain" id="PRO_5033571969" description="Beta-lactamase-related domain-containing protein" evidence="2">
    <location>
        <begin position="20"/>
        <end position="413"/>
    </location>
</feature>
<feature type="signal peptide" evidence="2">
    <location>
        <begin position="1"/>
        <end position="19"/>
    </location>
</feature>
<dbReference type="EMBL" id="LR828261">
    <property type="protein sequence ID" value="CAD0301611.1"/>
    <property type="molecule type" value="Genomic_DNA"/>
</dbReference>
<evidence type="ECO:0000256" key="2">
    <source>
        <dbReference type="SAM" id="SignalP"/>
    </source>
</evidence>
<sequence>MTRLSLLLSALLVIFPLHAALPIASPGAASPRAASAKAATPGIATPGPSAAASPAVPAATTTPPALDDGWPVASAAAGGWNLPVLAQMEQALAADLAPSTTSVLIVRDGVLVYEHYLGDADRQTLHDTRSLTKSVTGLLVGAAIERKLITNAQAKVYDYFGDRQWQHPDPRKRDITLEDLLTMSSQLECNDDNEFSAGNEERMYVSADWTQFALDLPIRGYAPWMQRPAQSPHGRAFSYCTAGSFLLGAVLEKASGQRLQAFSAQVLEKPLGIDQAQWNVSSEGVGMGGGGTRYRSRDLAKFGQLLLAQGRWQGRQVIAANWIRAMTSVHAQARDDADYGYQLWHFLFPVRGVQRDTWAMSGNGGNYVFVVPEERLVVVLTRSAYNTRQMHQQSHRLLTDYVLKALPEGNQTR</sequence>
<accession>A0A6V7BHM0</accession>
<feature type="domain" description="Beta-lactamase-related" evidence="3">
    <location>
        <begin position="87"/>
        <end position="381"/>
    </location>
</feature>
<dbReference type="Gene3D" id="3.40.710.10">
    <property type="entry name" value="DD-peptidase/beta-lactamase superfamily"/>
    <property type="match status" value="1"/>
</dbReference>
<proteinExistence type="predicted"/>
<dbReference type="InterPro" id="IPR012338">
    <property type="entry name" value="Beta-lactam/transpept-like"/>
</dbReference>
<dbReference type="PANTHER" id="PTHR43283:SF7">
    <property type="entry name" value="BETA-LACTAMASE-RELATED DOMAIN-CONTAINING PROTEIN"/>
    <property type="match status" value="1"/>
</dbReference>
<dbReference type="SUPFAM" id="SSF56601">
    <property type="entry name" value="beta-lactamase/transpeptidase-like"/>
    <property type="match status" value="1"/>
</dbReference>
<evidence type="ECO:0000256" key="1">
    <source>
        <dbReference type="SAM" id="MobiDB-lite"/>
    </source>
</evidence>